<comment type="caution">
    <text evidence="5">The sequence shown here is derived from an EMBL/GenBank/DDBJ whole genome shotgun (WGS) entry which is preliminary data.</text>
</comment>
<dbReference type="Gene3D" id="1.10.530.10">
    <property type="match status" value="1"/>
</dbReference>
<dbReference type="InterPro" id="IPR008258">
    <property type="entry name" value="Transglycosylase_SLT_dom_1"/>
</dbReference>
<evidence type="ECO:0000313" key="6">
    <source>
        <dbReference type="Proteomes" id="UP000324738"/>
    </source>
</evidence>
<dbReference type="OrthoDB" id="9801695at2"/>
<dbReference type="Proteomes" id="UP000324738">
    <property type="component" value="Unassembled WGS sequence"/>
</dbReference>
<comment type="similarity">
    <text evidence="1">Belongs to the transglycosylase Slt family.</text>
</comment>
<reference evidence="5 6" key="1">
    <citation type="submission" date="2019-08" db="EMBL/GenBank/DDBJ databases">
        <title>Aureimonas fodiniaquatilis sp. nov., isolated from a coal mine wastewater.</title>
        <authorList>
            <person name="Kim W."/>
        </authorList>
    </citation>
    <scope>NUCLEOTIDE SEQUENCE [LARGE SCALE GENOMIC DNA]</scope>
    <source>
        <strain evidence="5 6">CAU 1482</strain>
    </source>
</reference>
<dbReference type="PANTHER" id="PTHR37423">
    <property type="entry name" value="SOLUBLE LYTIC MUREIN TRANSGLYCOSYLASE-RELATED"/>
    <property type="match status" value="1"/>
</dbReference>
<accession>A0A5B0DNZ3</accession>
<dbReference type="AlphaFoldDB" id="A0A5B0DNZ3"/>
<sequence length="310" mass="32030">MTAPRVRPAIRSKIVIPLFAEKPSHPSVPLGDRTAGARSEGQGRPSAGACALPLTAASTLAGWCRSGDKTAWHYAVLILAGALSVCAGSGVAAAQSAPVERPAAAHPYAAHIAEAAQRFGMPEHWIIAVLRAESAGDVRAVSSAGAMGLMQVMPSTWTELRGRYGLGRDPYDPRENILAGTAYLREMFDRYGNVPAMLAAYNAGSGRYDEYLSAGRTLPAETRAYVAALAPILGGTAPSDALLQPPASPPDWRDAPLFVMRPADTRAAAAPPSEAQSGDGRAAVPARGPARAEPQDGGIFVASASDGGTP</sequence>
<evidence type="ECO:0000256" key="3">
    <source>
        <dbReference type="SAM" id="MobiDB-lite"/>
    </source>
</evidence>
<evidence type="ECO:0000256" key="2">
    <source>
        <dbReference type="ARBA" id="ARBA00009387"/>
    </source>
</evidence>
<feature type="region of interest" description="Disordered" evidence="3">
    <location>
        <begin position="263"/>
        <end position="310"/>
    </location>
</feature>
<dbReference type="SUPFAM" id="SSF53955">
    <property type="entry name" value="Lysozyme-like"/>
    <property type="match status" value="1"/>
</dbReference>
<feature type="domain" description="Transglycosylase SLT" evidence="4">
    <location>
        <begin position="112"/>
        <end position="214"/>
    </location>
</feature>
<feature type="region of interest" description="Disordered" evidence="3">
    <location>
        <begin position="25"/>
        <end position="45"/>
    </location>
</feature>
<name>A0A5B0DNZ3_9HYPH</name>
<dbReference type="CDD" id="cd00254">
    <property type="entry name" value="LT-like"/>
    <property type="match status" value="1"/>
</dbReference>
<comment type="similarity">
    <text evidence="2">Belongs to the virb1 family.</text>
</comment>
<dbReference type="Pfam" id="PF01464">
    <property type="entry name" value="SLT"/>
    <property type="match status" value="1"/>
</dbReference>
<evidence type="ECO:0000313" key="5">
    <source>
        <dbReference type="EMBL" id="KAA0968176.1"/>
    </source>
</evidence>
<evidence type="ECO:0000256" key="1">
    <source>
        <dbReference type="ARBA" id="ARBA00007734"/>
    </source>
</evidence>
<proteinExistence type="inferred from homology"/>
<organism evidence="5 6">
    <name type="scientific">Aureimonas fodinaquatilis</name>
    <dbReference type="NCBI Taxonomy" id="2565783"/>
    <lineage>
        <taxon>Bacteria</taxon>
        <taxon>Pseudomonadati</taxon>
        <taxon>Pseudomonadota</taxon>
        <taxon>Alphaproteobacteria</taxon>
        <taxon>Hyphomicrobiales</taxon>
        <taxon>Aurantimonadaceae</taxon>
        <taxon>Aureimonas</taxon>
    </lineage>
</organism>
<dbReference type="EMBL" id="VTWH01000006">
    <property type="protein sequence ID" value="KAA0968176.1"/>
    <property type="molecule type" value="Genomic_DNA"/>
</dbReference>
<dbReference type="InterPro" id="IPR023346">
    <property type="entry name" value="Lysozyme-like_dom_sf"/>
</dbReference>
<dbReference type="RefSeq" id="WP_149301694.1">
    <property type="nucleotide sequence ID" value="NZ_VTWH01000006.1"/>
</dbReference>
<dbReference type="PANTHER" id="PTHR37423:SF2">
    <property type="entry name" value="MEMBRANE-BOUND LYTIC MUREIN TRANSGLYCOSYLASE C"/>
    <property type="match status" value="1"/>
</dbReference>
<keyword evidence="6" id="KW-1185">Reference proteome</keyword>
<feature type="compositionally biased region" description="Low complexity" evidence="3">
    <location>
        <begin position="265"/>
        <end position="292"/>
    </location>
</feature>
<protein>
    <submittedName>
        <fullName evidence="5">Lytic transglycosylase domain-containing protein</fullName>
    </submittedName>
</protein>
<evidence type="ECO:0000259" key="4">
    <source>
        <dbReference type="Pfam" id="PF01464"/>
    </source>
</evidence>
<gene>
    <name evidence="5" type="ORF">FPY71_17785</name>
</gene>